<feature type="region of interest" description="Disordered" evidence="1">
    <location>
        <begin position="1"/>
        <end position="29"/>
    </location>
</feature>
<reference evidence="2 3" key="1">
    <citation type="submission" date="2019-02" db="EMBL/GenBank/DDBJ databases">
        <title>Genomic Encyclopedia of Type Strains, Phase IV (KMG-IV): sequencing the most valuable type-strain genomes for metagenomic binning, comparative biology and taxonomic classification.</title>
        <authorList>
            <person name="Goeker M."/>
        </authorList>
    </citation>
    <scope>NUCLEOTIDE SEQUENCE [LARGE SCALE GENOMIC DNA]</scope>
    <source>
        <strain evidence="2 3">DSM 43045</strain>
    </source>
</reference>
<protein>
    <submittedName>
        <fullName evidence="2">Uncharacterized protein</fullName>
    </submittedName>
</protein>
<gene>
    <name evidence="2" type="ORF">EV187_3519</name>
</gene>
<proteinExistence type="predicted"/>
<organism evidence="2 3">
    <name type="scientific">Agromyces ramosus</name>
    <dbReference type="NCBI Taxonomy" id="33879"/>
    <lineage>
        <taxon>Bacteria</taxon>
        <taxon>Bacillati</taxon>
        <taxon>Actinomycetota</taxon>
        <taxon>Actinomycetes</taxon>
        <taxon>Micrococcales</taxon>
        <taxon>Microbacteriaceae</taxon>
        <taxon>Agromyces</taxon>
    </lineage>
</organism>
<comment type="caution">
    <text evidence="2">The sequence shown here is derived from an EMBL/GenBank/DDBJ whole genome shotgun (WGS) entry which is preliminary data.</text>
</comment>
<accession>A0A4V2EYN5</accession>
<name>A0A4V2EYN5_9MICO</name>
<evidence type="ECO:0000313" key="2">
    <source>
        <dbReference type="EMBL" id="RZS63610.1"/>
    </source>
</evidence>
<dbReference type="Proteomes" id="UP000293289">
    <property type="component" value="Unassembled WGS sequence"/>
</dbReference>
<dbReference type="AlphaFoldDB" id="A0A4V2EYN5"/>
<evidence type="ECO:0000256" key="1">
    <source>
        <dbReference type="SAM" id="MobiDB-lite"/>
    </source>
</evidence>
<feature type="compositionally biased region" description="Basic and acidic residues" evidence="1">
    <location>
        <begin position="1"/>
        <end position="10"/>
    </location>
</feature>
<evidence type="ECO:0000313" key="3">
    <source>
        <dbReference type="Proteomes" id="UP000293289"/>
    </source>
</evidence>
<dbReference type="EMBL" id="SGWY01000004">
    <property type="protein sequence ID" value="RZS63610.1"/>
    <property type="molecule type" value="Genomic_DNA"/>
</dbReference>
<sequence length="60" mass="6453">MLMSDRERSSGDAGADAEDVGEIVNPEDLPTRIEVSEHDGVTRIDIADDADIRPGEVDEA</sequence>
<keyword evidence="3" id="KW-1185">Reference proteome</keyword>